<comment type="caution">
    <text evidence="1">The sequence shown here is derived from an EMBL/GenBank/DDBJ whole genome shotgun (WGS) entry which is preliminary data.</text>
</comment>
<dbReference type="OrthoDB" id="2398275at2"/>
<sequence>MPNDSFIRIEWDGLQELERVLENVENNVDGIIKEEYTRYGLLVESGAKALVHQDEGDLEASIHANTASLTGDKVEVIVGSNMVYALRRHEEPYRSGLHDKYDNGAKFPDYYNTGRGVRTRAKPLWRGFQPGRKYLENAIQATAAEFNGTNDRILRRIIGDET</sequence>
<reference evidence="1 2" key="1">
    <citation type="submission" date="2016-12" db="EMBL/GenBank/DDBJ databases">
        <title>Domibacillus sp. SAOS 44 whole genome sequencing.</title>
        <authorList>
            <person name="Verma A."/>
            <person name="Krishnamurthi S."/>
        </authorList>
    </citation>
    <scope>NUCLEOTIDE SEQUENCE [LARGE SCALE GENOMIC DNA]</scope>
    <source>
        <strain evidence="1 2">SAOS 44</strain>
    </source>
</reference>
<name>A0A1Q5P418_9BACI</name>
<dbReference type="STRING" id="1714354.BLL40_05225"/>
<dbReference type="Proteomes" id="UP000186524">
    <property type="component" value="Unassembled WGS sequence"/>
</dbReference>
<dbReference type="AlphaFoldDB" id="A0A1Q5P418"/>
<evidence type="ECO:0008006" key="3">
    <source>
        <dbReference type="Google" id="ProtNLM"/>
    </source>
</evidence>
<evidence type="ECO:0000313" key="2">
    <source>
        <dbReference type="Proteomes" id="UP000186524"/>
    </source>
</evidence>
<protein>
    <recommendedName>
        <fullName evidence="3">HK97 gp10 family phage protein</fullName>
    </recommendedName>
</protein>
<accession>A0A1Q5P418</accession>
<evidence type="ECO:0000313" key="1">
    <source>
        <dbReference type="EMBL" id="OKL36994.1"/>
    </source>
</evidence>
<gene>
    <name evidence="1" type="ORF">BLL40_05225</name>
</gene>
<dbReference type="EMBL" id="MRWQ01000005">
    <property type="protein sequence ID" value="OKL36994.1"/>
    <property type="molecule type" value="Genomic_DNA"/>
</dbReference>
<proteinExistence type="predicted"/>
<keyword evidence="2" id="KW-1185">Reference proteome</keyword>
<dbReference type="RefSeq" id="WP_073710875.1">
    <property type="nucleotide sequence ID" value="NZ_MRWQ01000005.1"/>
</dbReference>
<organism evidence="1 2">
    <name type="scientific">Domibacillus mangrovi</name>
    <dbReference type="NCBI Taxonomy" id="1714354"/>
    <lineage>
        <taxon>Bacteria</taxon>
        <taxon>Bacillati</taxon>
        <taxon>Bacillota</taxon>
        <taxon>Bacilli</taxon>
        <taxon>Bacillales</taxon>
        <taxon>Bacillaceae</taxon>
        <taxon>Domibacillus</taxon>
    </lineage>
</organism>